<sequence>MHATEYTLPRRPAPPQALGTPVTSLPGATRVDEVPTPAPPADADAPPARASDKSPPPPPPRARPKAARRRGGLLDGVAATAAFATRHAVVRPLLAAAPLAYHLLPEHVAAELVADVVACVAALASVFLQSAEGAAFEAACRDAFEDAFRAASSPEGRKLAVGGTTLAIRAFEAFASEESRALMDAGEAVALDALDLLATPEARDAVRGARSALGALAVVLDTPRCKQAVAGAVEDICENLRAHRDGDDDRRPPRRPARVPSDTFAEAPSSSDESDRGTPAASPATDALRGLLARHRRRAVAARPRSLCRLVAAGCFLVAVLALSGVGAAFLSYHVLGPRVVRAYNIIVHDEL</sequence>
<evidence type="ECO:0000313" key="3">
    <source>
        <dbReference type="EMBL" id="CAH0372584.1"/>
    </source>
</evidence>
<comment type="caution">
    <text evidence="3">The sequence shown here is derived from an EMBL/GenBank/DDBJ whole genome shotgun (WGS) entry which is preliminary data.</text>
</comment>
<dbReference type="Proteomes" id="UP000789595">
    <property type="component" value="Unassembled WGS sequence"/>
</dbReference>
<keyword evidence="2" id="KW-0812">Transmembrane</keyword>
<evidence type="ECO:0000256" key="2">
    <source>
        <dbReference type="SAM" id="Phobius"/>
    </source>
</evidence>
<keyword evidence="2" id="KW-0472">Membrane</keyword>
<proteinExistence type="predicted"/>
<gene>
    <name evidence="3" type="ORF">PECAL_3P25930</name>
</gene>
<protein>
    <submittedName>
        <fullName evidence="3">Uncharacterized protein</fullName>
    </submittedName>
</protein>
<name>A0A8J2ST33_9STRA</name>
<feature type="transmembrane region" description="Helical" evidence="2">
    <location>
        <begin position="307"/>
        <end position="331"/>
    </location>
</feature>
<evidence type="ECO:0000256" key="1">
    <source>
        <dbReference type="SAM" id="MobiDB-lite"/>
    </source>
</evidence>
<dbReference type="EMBL" id="CAKKNE010000003">
    <property type="protein sequence ID" value="CAH0372584.1"/>
    <property type="molecule type" value="Genomic_DNA"/>
</dbReference>
<keyword evidence="2" id="KW-1133">Transmembrane helix</keyword>
<accession>A0A8J2ST33</accession>
<reference evidence="3" key="1">
    <citation type="submission" date="2021-11" db="EMBL/GenBank/DDBJ databases">
        <authorList>
            <consortium name="Genoscope - CEA"/>
            <person name="William W."/>
        </authorList>
    </citation>
    <scope>NUCLEOTIDE SEQUENCE</scope>
</reference>
<organism evidence="3 4">
    <name type="scientific">Pelagomonas calceolata</name>
    <dbReference type="NCBI Taxonomy" id="35677"/>
    <lineage>
        <taxon>Eukaryota</taxon>
        <taxon>Sar</taxon>
        <taxon>Stramenopiles</taxon>
        <taxon>Ochrophyta</taxon>
        <taxon>Pelagophyceae</taxon>
        <taxon>Pelagomonadales</taxon>
        <taxon>Pelagomonadaceae</taxon>
        <taxon>Pelagomonas</taxon>
    </lineage>
</organism>
<feature type="region of interest" description="Disordered" evidence="1">
    <location>
        <begin position="1"/>
        <end position="69"/>
    </location>
</feature>
<keyword evidence="4" id="KW-1185">Reference proteome</keyword>
<dbReference type="AlphaFoldDB" id="A0A8J2ST33"/>
<evidence type="ECO:0000313" key="4">
    <source>
        <dbReference type="Proteomes" id="UP000789595"/>
    </source>
</evidence>
<feature type="region of interest" description="Disordered" evidence="1">
    <location>
        <begin position="243"/>
        <end position="284"/>
    </location>
</feature>